<evidence type="ECO:0000313" key="10">
    <source>
        <dbReference type="Proteomes" id="UP000031967"/>
    </source>
</evidence>
<feature type="transmembrane region" description="Helical" evidence="7">
    <location>
        <begin position="20"/>
        <end position="39"/>
    </location>
</feature>
<dbReference type="EMBL" id="JXAK01000044">
    <property type="protein sequence ID" value="KIL39094.1"/>
    <property type="molecule type" value="Genomic_DNA"/>
</dbReference>
<organism evidence="9 10">
    <name type="scientific">Gordoniibacillus kamchatkensis</name>
    <dbReference type="NCBI Taxonomy" id="1590651"/>
    <lineage>
        <taxon>Bacteria</taxon>
        <taxon>Bacillati</taxon>
        <taxon>Bacillota</taxon>
        <taxon>Bacilli</taxon>
        <taxon>Bacillales</taxon>
        <taxon>Paenibacillaceae</taxon>
        <taxon>Gordoniibacillus</taxon>
    </lineage>
</organism>
<proteinExistence type="inferred from homology"/>
<comment type="caution">
    <text evidence="9">The sequence shown here is derived from an EMBL/GenBank/DDBJ whole genome shotgun (WGS) entry which is preliminary data.</text>
</comment>
<keyword evidence="5 7" id="KW-1133">Transmembrane helix</keyword>
<dbReference type="SUPFAM" id="SSF161098">
    <property type="entry name" value="MetI-like"/>
    <property type="match status" value="1"/>
</dbReference>
<dbReference type="Gene3D" id="1.10.3720.10">
    <property type="entry name" value="MetI-like"/>
    <property type="match status" value="1"/>
</dbReference>
<keyword evidence="2 7" id="KW-0813">Transport</keyword>
<evidence type="ECO:0000256" key="5">
    <source>
        <dbReference type="ARBA" id="ARBA00022989"/>
    </source>
</evidence>
<comment type="similarity">
    <text evidence="7">Belongs to the binding-protein-dependent transport system permease family.</text>
</comment>
<reference evidence="9 10" key="1">
    <citation type="submission" date="2014-12" db="EMBL/GenBank/DDBJ databases">
        <title>Draft genome sequence of Paenibacillus kamchatkensis strain B-2647.</title>
        <authorList>
            <person name="Karlyshev A.V."/>
            <person name="Kudryashova E.B."/>
        </authorList>
    </citation>
    <scope>NUCLEOTIDE SEQUENCE [LARGE SCALE GENOMIC DNA]</scope>
    <source>
        <strain evidence="9 10">VKM B-2647</strain>
    </source>
</reference>
<name>A0ABR5ADK7_9BACL</name>
<dbReference type="SUPFAM" id="SSF160964">
    <property type="entry name" value="MalF N-terminal region-like"/>
    <property type="match status" value="1"/>
</dbReference>
<evidence type="ECO:0000256" key="1">
    <source>
        <dbReference type="ARBA" id="ARBA00004651"/>
    </source>
</evidence>
<feature type="transmembrane region" description="Helical" evidence="7">
    <location>
        <begin position="268"/>
        <end position="290"/>
    </location>
</feature>
<evidence type="ECO:0000256" key="7">
    <source>
        <dbReference type="RuleBase" id="RU363032"/>
    </source>
</evidence>
<evidence type="ECO:0000256" key="4">
    <source>
        <dbReference type="ARBA" id="ARBA00022692"/>
    </source>
</evidence>
<feature type="transmembrane region" description="Helical" evidence="7">
    <location>
        <begin position="113"/>
        <end position="133"/>
    </location>
</feature>
<dbReference type="Pfam" id="PF00528">
    <property type="entry name" value="BPD_transp_1"/>
    <property type="match status" value="1"/>
</dbReference>
<evidence type="ECO:0000256" key="3">
    <source>
        <dbReference type="ARBA" id="ARBA00022475"/>
    </source>
</evidence>
<feature type="domain" description="ABC transmembrane type-1" evidence="8">
    <location>
        <begin position="76"/>
        <end position="289"/>
    </location>
</feature>
<feature type="transmembrane region" description="Helical" evidence="7">
    <location>
        <begin position="214"/>
        <end position="240"/>
    </location>
</feature>
<dbReference type="PANTHER" id="PTHR30193:SF1">
    <property type="entry name" value="ABC TRANSPORTER PERMEASE PROTEIN YESP-RELATED"/>
    <property type="match status" value="1"/>
</dbReference>
<evidence type="ECO:0000259" key="8">
    <source>
        <dbReference type="PROSITE" id="PS50928"/>
    </source>
</evidence>
<dbReference type="InterPro" id="IPR051393">
    <property type="entry name" value="ABC_transporter_permease"/>
</dbReference>
<dbReference type="PROSITE" id="PS50928">
    <property type="entry name" value="ABC_TM1"/>
    <property type="match status" value="1"/>
</dbReference>
<keyword evidence="6 7" id="KW-0472">Membrane</keyword>
<evidence type="ECO:0000256" key="6">
    <source>
        <dbReference type="ARBA" id="ARBA00023136"/>
    </source>
</evidence>
<dbReference type="InterPro" id="IPR000515">
    <property type="entry name" value="MetI-like"/>
</dbReference>
<dbReference type="PANTHER" id="PTHR30193">
    <property type="entry name" value="ABC TRANSPORTER PERMEASE PROTEIN"/>
    <property type="match status" value="1"/>
</dbReference>
<evidence type="ECO:0000313" key="9">
    <source>
        <dbReference type="EMBL" id="KIL39094.1"/>
    </source>
</evidence>
<keyword evidence="3" id="KW-1003">Cell membrane</keyword>
<feature type="transmembrane region" description="Helical" evidence="7">
    <location>
        <begin position="80"/>
        <end position="101"/>
    </location>
</feature>
<protein>
    <recommendedName>
        <fullName evidence="8">ABC transmembrane type-1 domain-containing protein</fullName>
    </recommendedName>
</protein>
<evidence type="ECO:0000256" key="2">
    <source>
        <dbReference type="ARBA" id="ARBA00022448"/>
    </source>
</evidence>
<gene>
    <name evidence="9" type="ORF">SD70_22525</name>
</gene>
<keyword evidence="4 7" id="KW-0812">Transmembrane</keyword>
<comment type="subcellular location">
    <subcellularLocation>
        <location evidence="1 7">Cell membrane</location>
        <topology evidence="1 7">Multi-pass membrane protein</topology>
    </subcellularLocation>
</comment>
<dbReference type="Proteomes" id="UP000031967">
    <property type="component" value="Unassembled WGS sequence"/>
</dbReference>
<feature type="transmembrane region" description="Helical" evidence="7">
    <location>
        <begin position="165"/>
        <end position="184"/>
    </location>
</feature>
<dbReference type="InterPro" id="IPR035906">
    <property type="entry name" value="MetI-like_sf"/>
</dbReference>
<dbReference type="CDD" id="cd06261">
    <property type="entry name" value="TM_PBP2"/>
    <property type="match status" value="1"/>
</dbReference>
<keyword evidence="10" id="KW-1185">Reference proteome</keyword>
<accession>A0ABR5ADK7</accession>
<sequence length="303" mass="34295">MSQMPGVRGSVEKRRAKYAYLFIAPWVIGLLLFYAYPLFGSIYYSFTNYNIVSATKWVGLANYRDLIHDHLFWVGIRNTLVYASFEVPLSVVIGVVLALLLNMPIKGRGIFRTVFFLPTLVPIVATSIVWEWLLNPQFGLVNSKLELLGIKGPGWLGDPAWSKPSLIIMSLWGIGNAMIIYLAGLQDISKEYYEAADIDGASAVRKAWHITLPLLTPVIFFNMVMGVINALQVFTLPYALTYGTGKPADSLLFYSMYLYNNAFLYMKMGYASAMAWIMFVIIITVTLWLFKSSNKWVYYQGDD</sequence>